<dbReference type="Pfam" id="PF01607">
    <property type="entry name" value="CBM_14"/>
    <property type="match status" value="3"/>
</dbReference>
<evidence type="ECO:0000313" key="9">
    <source>
        <dbReference type="EMBL" id="CAF1489656.1"/>
    </source>
</evidence>
<dbReference type="InterPro" id="IPR051940">
    <property type="entry name" value="Chitin_bind-dev_reg"/>
</dbReference>
<dbReference type="InterPro" id="IPR002557">
    <property type="entry name" value="Chitin-bd_dom"/>
</dbReference>
<evidence type="ECO:0000256" key="2">
    <source>
        <dbReference type="ARBA" id="ARBA00022729"/>
    </source>
</evidence>
<evidence type="ECO:0000256" key="6">
    <source>
        <dbReference type="SAM" id="SignalP"/>
    </source>
</evidence>
<keyword evidence="4" id="KW-1015">Disulfide bond</keyword>
<dbReference type="InterPro" id="IPR036508">
    <property type="entry name" value="Chitin-bd_dom_sf"/>
</dbReference>
<dbReference type="OrthoDB" id="439917at2759"/>
<evidence type="ECO:0000256" key="3">
    <source>
        <dbReference type="ARBA" id="ARBA00022737"/>
    </source>
</evidence>
<feature type="domain" description="Chitin-binding type-2" evidence="7">
    <location>
        <begin position="92"/>
        <end position="149"/>
    </location>
</feature>
<dbReference type="PANTHER" id="PTHR23301">
    <property type="entry name" value="CHITIN BINDING PERITROPHIN-A"/>
    <property type="match status" value="1"/>
</dbReference>
<evidence type="ECO:0000313" key="11">
    <source>
        <dbReference type="EMBL" id="CAF4312746.1"/>
    </source>
</evidence>
<dbReference type="EMBL" id="CAJOBC010084170">
    <property type="protein sequence ID" value="CAF4312746.1"/>
    <property type="molecule type" value="Genomic_DNA"/>
</dbReference>
<dbReference type="Proteomes" id="UP000677228">
    <property type="component" value="Unassembled WGS sequence"/>
</dbReference>
<dbReference type="EMBL" id="CAJNOQ010018730">
    <property type="protein sequence ID" value="CAF1435226.1"/>
    <property type="molecule type" value="Genomic_DNA"/>
</dbReference>
<dbReference type="Proteomes" id="UP000681722">
    <property type="component" value="Unassembled WGS sequence"/>
</dbReference>
<keyword evidence="2 6" id="KW-0732">Signal</keyword>
<dbReference type="Gene3D" id="2.170.140.10">
    <property type="entry name" value="Chitin binding domain"/>
    <property type="match status" value="2"/>
</dbReference>
<evidence type="ECO:0000313" key="12">
    <source>
        <dbReference type="Proteomes" id="UP000663829"/>
    </source>
</evidence>
<evidence type="ECO:0000256" key="4">
    <source>
        <dbReference type="ARBA" id="ARBA00023157"/>
    </source>
</evidence>
<organism evidence="8 12">
    <name type="scientific">Didymodactylos carnosus</name>
    <dbReference type="NCBI Taxonomy" id="1234261"/>
    <lineage>
        <taxon>Eukaryota</taxon>
        <taxon>Metazoa</taxon>
        <taxon>Spiralia</taxon>
        <taxon>Gnathifera</taxon>
        <taxon>Rotifera</taxon>
        <taxon>Eurotatoria</taxon>
        <taxon>Bdelloidea</taxon>
        <taxon>Philodinida</taxon>
        <taxon>Philodinidae</taxon>
        <taxon>Didymodactylos</taxon>
    </lineage>
</organism>
<dbReference type="EMBL" id="CAJNOK010032970">
    <property type="protein sequence ID" value="CAF1489656.1"/>
    <property type="molecule type" value="Genomic_DNA"/>
</dbReference>
<keyword evidence="3" id="KW-0677">Repeat</keyword>
<dbReference type="Proteomes" id="UP000663829">
    <property type="component" value="Unassembled WGS sequence"/>
</dbReference>
<feature type="chain" id="PRO_5036228462" description="Chitin-binding type-2 domain-containing protein" evidence="6">
    <location>
        <begin position="20"/>
        <end position="196"/>
    </location>
</feature>
<evidence type="ECO:0000313" key="10">
    <source>
        <dbReference type="EMBL" id="CAF4279092.1"/>
    </source>
</evidence>
<keyword evidence="12" id="KW-1185">Reference proteome</keyword>
<dbReference type="PROSITE" id="PS50940">
    <property type="entry name" value="CHIT_BIND_II"/>
    <property type="match status" value="2"/>
</dbReference>
<accession>A0A815NVW6</accession>
<keyword evidence="1" id="KW-0147">Chitin-binding</keyword>
<protein>
    <recommendedName>
        <fullName evidence="7">Chitin-binding type-2 domain-containing protein</fullName>
    </recommendedName>
</protein>
<dbReference type="EMBL" id="CAJOBA010054931">
    <property type="protein sequence ID" value="CAF4279092.1"/>
    <property type="molecule type" value="Genomic_DNA"/>
</dbReference>
<feature type="signal peptide" evidence="6">
    <location>
        <begin position="1"/>
        <end position="19"/>
    </location>
</feature>
<feature type="domain" description="Chitin-binding type-2" evidence="7">
    <location>
        <begin position="24"/>
        <end position="79"/>
    </location>
</feature>
<evidence type="ECO:0000256" key="5">
    <source>
        <dbReference type="ARBA" id="ARBA00023180"/>
    </source>
</evidence>
<name>A0A815NVW6_9BILA</name>
<keyword evidence="5" id="KW-0325">Glycoprotein</keyword>
<evidence type="ECO:0000256" key="1">
    <source>
        <dbReference type="ARBA" id="ARBA00022669"/>
    </source>
</evidence>
<dbReference type="GO" id="GO:0005576">
    <property type="term" value="C:extracellular region"/>
    <property type="evidence" value="ECO:0007669"/>
    <property type="project" value="InterPro"/>
</dbReference>
<dbReference type="Proteomes" id="UP000682733">
    <property type="component" value="Unassembled WGS sequence"/>
</dbReference>
<evidence type="ECO:0000313" key="8">
    <source>
        <dbReference type="EMBL" id="CAF1435226.1"/>
    </source>
</evidence>
<evidence type="ECO:0000259" key="7">
    <source>
        <dbReference type="PROSITE" id="PS50940"/>
    </source>
</evidence>
<dbReference type="GO" id="GO:0008061">
    <property type="term" value="F:chitin binding"/>
    <property type="evidence" value="ECO:0007669"/>
    <property type="project" value="UniProtKB-KW"/>
</dbReference>
<dbReference type="SUPFAM" id="SSF57625">
    <property type="entry name" value="Invertebrate chitin-binding proteins"/>
    <property type="match status" value="2"/>
</dbReference>
<reference evidence="8" key="1">
    <citation type="submission" date="2021-02" db="EMBL/GenBank/DDBJ databases">
        <authorList>
            <person name="Nowell W R."/>
        </authorList>
    </citation>
    <scope>NUCLEOTIDE SEQUENCE</scope>
</reference>
<dbReference type="SMART" id="SM00494">
    <property type="entry name" value="ChtBD2"/>
    <property type="match status" value="2"/>
</dbReference>
<proteinExistence type="predicted"/>
<feature type="non-terminal residue" evidence="8">
    <location>
        <position position="1"/>
    </location>
</feature>
<dbReference type="PANTHER" id="PTHR23301:SF0">
    <property type="entry name" value="CHITIN-BINDING TYPE-2 DOMAIN-CONTAINING PROTEIN-RELATED"/>
    <property type="match status" value="1"/>
</dbReference>
<sequence length="196" mass="22292">MFSVYVLSVICIFVSISSGERIGDIYCPDRADGQYPHPTKCQLYIDCKQGIPKIFECNEGFGWNIAERRCTYRPTECRTIENIESGDTQENVNTCPSTGNVFIASPKKCNKYYRCINGVRMKLECENGKLFNYQTGQCEFTQDENVCIPGSRIISQTVPQPTFQNLQHRCTDKPNGLFPDLNTNCRRFYQCDGGAL</sequence>
<dbReference type="AlphaFoldDB" id="A0A815NVW6"/>
<comment type="caution">
    <text evidence="8">The sequence shown here is derived from an EMBL/GenBank/DDBJ whole genome shotgun (WGS) entry which is preliminary data.</text>
</comment>
<gene>
    <name evidence="8" type="ORF">GPM918_LOCUS34157</name>
    <name evidence="9" type="ORF">OVA965_LOCUS36438</name>
    <name evidence="11" type="ORF">SRO942_LOCUS34854</name>
    <name evidence="10" type="ORF">TMI583_LOCUS37451</name>
</gene>